<gene>
    <name evidence="2" type="ORF">J3998_12115</name>
</gene>
<feature type="transmembrane region" description="Helical" evidence="1">
    <location>
        <begin position="51"/>
        <end position="75"/>
    </location>
</feature>
<keyword evidence="3" id="KW-1185">Reference proteome</keyword>
<proteinExistence type="predicted"/>
<reference evidence="2 3" key="1">
    <citation type="submission" date="2021-03" db="EMBL/GenBank/DDBJ databases">
        <title>Thiomicrorhabdus sp.nov.,novel sulfur-oxidizing bacteria isolated from coastal sediment.</title>
        <authorList>
            <person name="Liu X."/>
        </authorList>
    </citation>
    <scope>NUCLEOTIDE SEQUENCE [LARGE SCALE GENOMIC DNA]</scope>
    <source>
        <strain evidence="2 3">6S2-11</strain>
    </source>
</reference>
<evidence type="ECO:0000313" key="3">
    <source>
        <dbReference type="Proteomes" id="UP000664835"/>
    </source>
</evidence>
<sequence length="77" mass="8682">MTPLKNDKNKKNLLKLLLLVTTLAWIMALSSPVESFIQNYRLGLVNQTEFMAFLAITSIVAALNALLLRVVYIVFDL</sequence>
<dbReference type="EMBL" id="JAGETV010000035">
    <property type="protein sequence ID" value="MBO1928319.1"/>
    <property type="molecule type" value="Genomic_DNA"/>
</dbReference>
<keyword evidence="1" id="KW-1133">Transmembrane helix</keyword>
<keyword evidence="1" id="KW-0472">Membrane</keyword>
<dbReference type="RefSeq" id="WP_208150934.1">
    <property type="nucleotide sequence ID" value="NZ_JAGETV010000035.1"/>
</dbReference>
<accession>A0ABS3Q7K8</accession>
<dbReference type="Proteomes" id="UP000664835">
    <property type="component" value="Unassembled WGS sequence"/>
</dbReference>
<evidence type="ECO:0000313" key="2">
    <source>
        <dbReference type="EMBL" id="MBO1928319.1"/>
    </source>
</evidence>
<keyword evidence="1" id="KW-0812">Transmembrane</keyword>
<organism evidence="2 3">
    <name type="scientific">Thiomicrorhabdus marina</name>
    <dbReference type="NCBI Taxonomy" id="2818442"/>
    <lineage>
        <taxon>Bacteria</taxon>
        <taxon>Pseudomonadati</taxon>
        <taxon>Pseudomonadota</taxon>
        <taxon>Gammaproteobacteria</taxon>
        <taxon>Thiotrichales</taxon>
        <taxon>Piscirickettsiaceae</taxon>
        <taxon>Thiomicrorhabdus</taxon>
    </lineage>
</organism>
<protein>
    <submittedName>
        <fullName evidence="2">Uncharacterized protein</fullName>
    </submittedName>
</protein>
<evidence type="ECO:0000256" key="1">
    <source>
        <dbReference type="SAM" id="Phobius"/>
    </source>
</evidence>
<name>A0ABS3Q7K8_9GAMM</name>
<comment type="caution">
    <text evidence="2">The sequence shown here is derived from an EMBL/GenBank/DDBJ whole genome shotgun (WGS) entry which is preliminary data.</text>
</comment>